<feature type="domain" description="Response regulatory" evidence="7">
    <location>
        <begin position="4"/>
        <end position="120"/>
    </location>
</feature>
<evidence type="ECO:0000313" key="9">
    <source>
        <dbReference type="Proteomes" id="UP000199073"/>
    </source>
</evidence>
<dbReference type="CDD" id="cd06170">
    <property type="entry name" value="LuxR_C_like"/>
    <property type="match status" value="1"/>
</dbReference>
<evidence type="ECO:0000313" key="8">
    <source>
        <dbReference type="EMBL" id="SDP41251.1"/>
    </source>
</evidence>
<dbReference type="STRING" id="91360.SAMN05660330_02678"/>
<evidence type="ECO:0000259" key="6">
    <source>
        <dbReference type="PROSITE" id="PS50043"/>
    </source>
</evidence>
<dbReference type="OrthoDB" id="9780312at2"/>
<evidence type="ECO:0000256" key="2">
    <source>
        <dbReference type="ARBA" id="ARBA00023015"/>
    </source>
</evidence>
<name>A0A1H0SHI3_9BACT</name>
<keyword evidence="3" id="KW-0238">DNA-binding</keyword>
<dbReference type="RefSeq" id="WP_092223653.1">
    <property type="nucleotide sequence ID" value="NZ_FNJI01000019.1"/>
</dbReference>
<dbReference type="AlphaFoldDB" id="A0A1H0SHI3"/>
<accession>A0A1H0SHI3</accession>
<dbReference type="GO" id="GO:0003677">
    <property type="term" value="F:DNA binding"/>
    <property type="evidence" value="ECO:0007669"/>
    <property type="project" value="UniProtKB-KW"/>
</dbReference>
<dbReference type="PANTHER" id="PTHR43214">
    <property type="entry name" value="TWO-COMPONENT RESPONSE REGULATOR"/>
    <property type="match status" value="1"/>
</dbReference>
<keyword evidence="9" id="KW-1185">Reference proteome</keyword>
<evidence type="ECO:0000256" key="1">
    <source>
        <dbReference type="ARBA" id="ARBA00022553"/>
    </source>
</evidence>
<dbReference type="PROSITE" id="PS50043">
    <property type="entry name" value="HTH_LUXR_2"/>
    <property type="match status" value="1"/>
</dbReference>
<dbReference type="SMART" id="SM00421">
    <property type="entry name" value="HTH_LUXR"/>
    <property type="match status" value="1"/>
</dbReference>
<feature type="modified residue" description="4-aspartylphosphate" evidence="5">
    <location>
        <position position="55"/>
    </location>
</feature>
<dbReference type="PRINTS" id="PR00038">
    <property type="entry name" value="HTHLUXR"/>
</dbReference>
<dbReference type="CDD" id="cd17535">
    <property type="entry name" value="REC_NarL-like"/>
    <property type="match status" value="1"/>
</dbReference>
<dbReference type="PANTHER" id="PTHR43214:SF41">
    <property type="entry name" value="NITRATE_NITRITE RESPONSE REGULATOR PROTEIN NARP"/>
    <property type="match status" value="1"/>
</dbReference>
<keyword evidence="1 5" id="KW-0597">Phosphoprotein</keyword>
<proteinExistence type="predicted"/>
<keyword evidence="2" id="KW-0805">Transcription regulation</keyword>
<dbReference type="PROSITE" id="PS50110">
    <property type="entry name" value="RESPONSE_REGULATORY"/>
    <property type="match status" value="1"/>
</dbReference>
<dbReference type="InterPro" id="IPR058245">
    <property type="entry name" value="NreC/VraR/RcsB-like_REC"/>
</dbReference>
<dbReference type="Pfam" id="PF00072">
    <property type="entry name" value="Response_reg"/>
    <property type="match status" value="1"/>
</dbReference>
<feature type="domain" description="HTH luxR-type" evidence="6">
    <location>
        <begin position="146"/>
        <end position="211"/>
    </location>
</feature>
<protein>
    <submittedName>
        <fullName evidence="8">Two component transcriptional regulator, LuxR family</fullName>
    </submittedName>
</protein>
<dbReference type="EMBL" id="FNJI01000019">
    <property type="protein sequence ID" value="SDP41251.1"/>
    <property type="molecule type" value="Genomic_DNA"/>
</dbReference>
<dbReference type="GO" id="GO:0000160">
    <property type="term" value="P:phosphorelay signal transduction system"/>
    <property type="evidence" value="ECO:0007669"/>
    <property type="project" value="InterPro"/>
</dbReference>
<dbReference type="SMART" id="SM00448">
    <property type="entry name" value="REC"/>
    <property type="match status" value="1"/>
</dbReference>
<dbReference type="InterPro" id="IPR011006">
    <property type="entry name" value="CheY-like_superfamily"/>
</dbReference>
<dbReference type="InterPro" id="IPR001789">
    <property type="entry name" value="Sig_transdc_resp-reg_receiver"/>
</dbReference>
<gene>
    <name evidence="8" type="ORF">SAMN05660330_02678</name>
</gene>
<dbReference type="Pfam" id="PF00196">
    <property type="entry name" value="GerE"/>
    <property type="match status" value="1"/>
</dbReference>
<dbReference type="SUPFAM" id="SSF46894">
    <property type="entry name" value="C-terminal effector domain of the bipartite response regulators"/>
    <property type="match status" value="1"/>
</dbReference>
<evidence type="ECO:0000259" key="7">
    <source>
        <dbReference type="PROSITE" id="PS50110"/>
    </source>
</evidence>
<dbReference type="Proteomes" id="UP000199073">
    <property type="component" value="Unassembled WGS sequence"/>
</dbReference>
<reference evidence="8 9" key="1">
    <citation type="submission" date="2016-10" db="EMBL/GenBank/DDBJ databases">
        <authorList>
            <person name="de Groot N.N."/>
        </authorList>
    </citation>
    <scope>NUCLEOTIDE SEQUENCE [LARGE SCALE GENOMIC DNA]</scope>
    <source>
        <strain evidence="8 9">DSM 12130</strain>
    </source>
</reference>
<dbReference type="SUPFAM" id="SSF52172">
    <property type="entry name" value="CheY-like"/>
    <property type="match status" value="1"/>
</dbReference>
<dbReference type="InterPro" id="IPR039420">
    <property type="entry name" value="WalR-like"/>
</dbReference>
<dbReference type="Gene3D" id="3.40.50.2300">
    <property type="match status" value="1"/>
</dbReference>
<evidence type="ECO:0000256" key="3">
    <source>
        <dbReference type="ARBA" id="ARBA00023125"/>
    </source>
</evidence>
<evidence type="ECO:0000256" key="5">
    <source>
        <dbReference type="PROSITE-ProRule" id="PRU00169"/>
    </source>
</evidence>
<keyword evidence="4" id="KW-0804">Transcription</keyword>
<dbReference type="InterPro" id="IPR016032">
    <property type="entry name" value="Sig_transdc_resp-reg_C-effctor"/>
</dbReference>
<evidence type="ECO:0000256" key="4">
    <source>
        <dbReference type="ARBA" id="ARBA00023163"/>
    </source>
</evidence>
<sequence length="217" mass="24332">MDIKILVVDDHKITRDGLCALIEKQPDLKIVGEADNGRDAVKLTRKLEPDVVVMDISMPNLNGIDATRQIVALYPDIKVITLSMYSDKRYVQGMLRAGVSGYLLKNCAFNELVKAIKMVISGQSYMSAEIAHIVMKDYTQSLNRDDTSPAEILTLREREVLQLIAEGLSSEQIASRLFLSVKTVSTHRRKIMEKLKIDNLADLVKFALREGLISLEI</sequence>
<dbReference type="InterPro" id="IPR000792">
    <property type="entry name" value="Tscrpt_reg_LuxR_C"/>
</dbReference>
<organism evidence="8 9">
    <name type="scientific">Desulforhopalus singaporensis</name>
    <dbReference type="NCBI Taxonomy" id="91360"/>
    <lineage>
        <taxon>Bacteria</taxon>
        <taxon>Pseudomonadati</taxon>
        <taxon>Thermodesulfobacteriota</taxon>
        <taxon>Desulfobulbia</taxon>
        <taxon>Desulfobulbales</taxon>
        <taxon>Desulfocapsaceae</taxon>
        <taxon>Desulforhopalus</taxon>
    </lineage>
</organism>
<dbReference type="GO" id="GO:0006355">
    <property type="term" value="P:regulation of DNA-templated transcription"/>
    <property type="evidence" value="ECO:0007669"/>
    <property type="project" value="InterPro"/>
</dbReference>